<accession>A0ABN8PJB1</accession>
<evidence type="ECO:0000256" key="1">
    <source>
        <dbReference type="SAM" id="Phobius"/>
    </source>
</evidence>
<proteinExistence type="predicted"/>
<keyword evidence="3" id="KW-1185">Reference proteome</keyword>
<evidence type="ECO:0000313" key="3">
    <source>
        <dbReference type="Proteomes" id="UP001159405"/>
    </source>
</evidence>
<organism evidence="2 3">
    <name type="scientific">Porites lobata</name>
    <dbReference type="NCBI Taxonomy" id="104759"/>
    <lineage>
        <taxon>Eukaryota</taxon>
        <taxon>Metazoa</taxon>
        <taxon>Cnidaria</taxon>
        <taxon>Anthozoa</taxon>
        <taxon>Hexacorallia</taxon>
        <taxon>Scleractinia</taxon>
        <taxon>Fungiina</taxon>
        <taxon>Poritidae</taxon>
        <taxon>Porites</taxon>
    </lineage>
</organism>
<reference evidence="2 3" key="1">
    <citation type="submission" date="2022-05" db="EMBL/GenBank/DDBJ databases">
        <authorList>
            <consortium name="Genoscope - CEA"/>
            <person name="William W."/>
        </authorList>
    </citation>
    <scope>NUCLEOTIDE SEQUENCE [LARGE SCALE GENOMIC DNA]</scope>
</reference>
<dbReference type="Proteomes" id="UP001159405">
    <property type="component" value="Unassembled WGS sequence"/>
</dbReference>
<keyword evidence="1" id="KW-1133">Transmembrane helix</keyword>
<evidence type="ECO:0000313" key="2">
    <source>
        <dbReference type="EMBL" id="CAH3144995.1"/>
    </source>
</evidence>
<keyword evidence="1" id="KW-0812">Transmembrane</keyword>
<dbReference type="EMBL" id="CALNXK010000075">
    <property type="protein sequence ID" value="CAH3144995.1"/>
    <property type="molecule type" value="Genomic_DNA"/>
</dbReference>
<feature type="transmembrane region" description="Helical" evidence="1">
    <location>
        <begin position="138"/>
        <end position="158"/>
    </location>
</feature>
<comment type="caution">
    <text evidence="2">The sequence shown here is derived from an EMBL/GenBank/DDBJ whole genome shotgun (WGS) entry which is preliminary data.</text>
</comment>
<feature type="transmembrane region" description="Helical" evidence="1">
    <location>
        <begin position="75"/>
        <end position="104"/>
    </location>
</feature>
<sequence length="164" mass="19050">MVGAYFIVMLAFQKFRPNTERMEMAHFKCCQTAFFSLSFGYFPTVKQTLSVLRPCHKDLDVFYMPSSRWIECTSYAYHSLITLGIVSIVVYVIGFPSMVISLMLHFYPRRSSMSPEDRKKLDVCLGPIYLPYKPTNQAFFEVVMLLRRLILAITLSLIPYNTIQ</sequence>
<protein>
    <submittedName>
        <fullName evidence="2">Uncharacterized protein</fullName>
    </submittedName>
</protein>
<name>A0ABN8PJB1_9CNID</name>
<keyword evidence="1" id="KW-0472">Membrane</keyword>
<gene>
    <name evidence="2" type="ORF">PLOB_00044294</name>
</gene>